<organism evidence="1 2">
    <name type="scientific">Carbonactinospora thermoautotrophica</name>
    <dbReference type="NCBI Taxonomy" id="1469144"/>
    <lineage>
        <taxon>Bacteria</taxon>
        <taxon>Bacillati</taxon>
        <taxon>Actinomycetota</taxon>
        <taxon>Actinomycetes</taxon>
        <taxon>Kitasatosporales</taxon>
        <taxon>Carbonactinosporaceae</taxon>
        <taxon>Carbonactinospora</taxon>
    </lineage>
</organism>
<proteinExistence type="predicted"/>
<dbReference type="AlphaFoldDB" id="A0A132MUU1"/>
<accession>A0A132MUU1</accession>
<dbReference type="STRING" id="1469144.LI90_2653"/>
<comment type="caution">
    <text evidence="1">The sequence shown here is derived from an EMBL/GenBank/DDBJ whole genome shotgun (WGS) entry which is preliminary data.</text>
</comment>
<dbReference type="PANTHER" id="PTHR34387">
    <property type="entry name" value="SLR1258 PROTEIN"/>
    <property type="match status" value="1"/>
</dbReference>
<name>A0A132MUU1_9ACTN</name>
<dbReference type="PANTHER" id="PTHR34387:SF1">
    <property type="entry name" value="PERIPLASMIC IMMUNOGENIC PROTEIN"/>
    <property type="match status" value="1"/>
</dbReference>
<protein>
    <submittedName>
        <fullName evidence="1">LpqG</fullName>
    </submittedName>
</protein>
<dbReference type="Proteomes" id="UP000070188">
    <property type="component" value="Unassembled WGS sequence"/>
</dbReference>
<dbReference type="GO" id="GO:0006974">
    <property type="term" value="P:DNA damage response"/>
    <property type="evidence" value="ECO:0007669"/>
    <property type="project" value="TreeGrafter"/>
</dbReference>
<dbReference type="EMBL" id="LAXD01000001">
    <property type="protein sequence ID" value="KWX01621.1"/>
    <property type="molecule type" value="Genomic_DNA"/>
</dbReference>
<dbReference type="OrthoDB" id="4338029at2"/>
<evidence type="ECO:0000313" key="2">
    <source>
        <dbReference type="Proteomes" id="UP000070188"/>
    </source>
</evidence>
<dbReference type="InterPro" id="IPR052022">
    <property type="entry name" value="26kDa_periplasmic_antigen"/>
</dbReference>
<keyword evidence="2" id="KW-1185">Reference proteome</keyword>
<dbReference type="Gene3D" id="3.30.70.2970">
    <property type="entry name" value="Protein of unknown function (DUF541), domain 2"/>
    <property type="match status" value="1"/>
</dbReference>
<reference evidence="2" key="1">
    <citation type="submission" date="2015-04" db="EMBL/GenBank/DDBJ databases">
        <title>Physiological reanalysis, assessment of diazotrophy, and genome sequences of multiple isolates of Streptomyces thermoautotrophicus.</title>
        <authorList>
            <person name="MacKellar D.C."/>
            <person name="Lieber L."/>
            <person name="Norman J."/>
            <person name="Bolger A."/>
            <person name="Tobin C."/>
            <person name="Murray J.W."/>
            <person name="Chang R."/>
            <person name="Ford T."/>
            <person name="Nguyen P.Q."/>
            <person name="Woodward J."/>
            <person name="Permingeat H."/>
            <person name="Joshi N.S."/>
            <person name="Silver P.A."/>
            <person name="Usadel B."/>
            <person name="Rutherford A.W."/>
            <person name="Friesen M."/>
            <person name="Prell J."/>
        </authorList>
    </citation>
    <scope>NUCLEOTIDE SEQUENCE [LARGE SCALE GENOMIC DNA]</scope>
    <source>
        <strain evidence="2">H1</strain>
    </source>
</reference>
<gene>
    <name evidence="1" type="ORF">LI90_2653</name>
</gene>
<dbReference type="Gene3D" id="3.30.110.170">
    <property type="entry name" value="Protein of unknown function (DUF541), domain 1"/>
    <property type="match status" value="1"/>
</dbReference>
<dbReference type="PATRIC" id="fig|1469144.10.peg.2869"/>
<evidence type="ECO:0000313" key="1">
    <source>
        <dbReference type="EMBL" id="KWX01621.1"/>
    </source>
</evidence>
<dbReference type="Pfam" id="PF04402">
    <property type="entry name" value="SIMPL"/>
    <property type="match status" value="1"/>
</dbReference>
<sequence length="207" mass="21623">MDTGVTVTGIGTAAAPPDVMHLELAAEAEASGVQDALGQASAALERMRRALLDQGVDAADTGSGPIGINPRYDQNSRVYGYVAELRLRVMLRDLATAGPVLSAAVTAGGDAARVYGMSLEHSDPVELLRRAREAAWKDAHARAVQYARLAGRELGDLVAVTESSDGSQPVPRTAFLAGFSGEAVASVPVEPGTSTVTVRVTARWELR</sequence>
<dbReference type="InterPro" id="IPR007497">
    <property type="entry name" value="SIMPL/DUF541"/>
</dbReference>
<dbReference type="RefSeq" id="WP_066888211.1">
    <property type="nucleotide sequence ID" value="NZ_CP171739.1"/>
</dbReference>